<name>A0A7D9D8H9_PARCT</name>
<dbReference type="AlphaFoldDB" id="A0A7D9D8H9"/>
<keyword evidence="2" id="KW-1185">Reference proteome</keyword>
<dbReference type="Proteomes" id="UP001152795">
    <property type="component" value="Unassembled WGS sequence"/>
</dbReference>
<dbReference type="EMBL" id="CACRXK020000216">
    <property type="protein sequence ID" value="CAB3979638.1"/>
    <property type="molecule type" value="Genomic_DNA"/>
</dbReference>
<gene>
    <name evidence="1" type="ORF">PACLA_8A064894</name>
</gene>
<evidence type="ECO:0000313" key="2">
    <source>
        <dbReference type="Proteomes" id="UP001152795"/>
    </source>
</evidence>
<organism evidence="1 2">
    <name type="scientific">Paramuricea clavata</name>
    <name type="common">Red gorgonian</name>
    <name type="synonym">Violescent sea-whip</name>
    <dbReference type="NCBI Taxonomy" id="317549"/>
    <lineage>
        <taxon>Eukaryota</taxon>
        <taxon>Metazoa</taxon>
        <taxon>Cnidaria</taxon>
        <taxon>Anthozoa</taxon>
        <taxon>Octocorallia</taxon>
        <taxon>Malacalcyonacea</taxon>
        <taxon>Plexauridae</taxon>
        <taxon>Paramuricea</taxon>
    </lineage>
</organism>
<sequence>MGNLSGCSDRYIVYLGIYIKVHTSGSCLSIIPTAGSTVFLSNCEIKSNEALCSFILDQAKSLLLAKNINSTLICANNPYLEQIQRDINLWLLTNLYINLLLLTFDSHVIHRSRTGRATYIQHLIEIVNTLKGDT</sequence>
<comment type="caution">
    <text evidence="1">The sequence shown here is derived from an EMBL/GenBank/DDBJ whole genome shotgun (WGS) entry which is preliminary data.</text>
</comment>
<evidence type="ECO:0000313" key="1">
    <source>
        <dbReference type="EMBL" id="CAB3979638.1"/>
    </source>
</evidence>
<protein>
    <submittedName>
        <fullName evidence="1">Uncharacterized protein</fullName>
    </submittedName>
</protein>
<proteinExistence type="predicted"/>
<accession>A0A7D9D8H9</accession>
<reference evidence="1" key="1">
    <citation type="submission" date="2020-04" db="EMBL/GenBank/DDBJ databases">
        <authorList>
            <person name="Alioto T."/>
            <person name="Alioto T."/>
            <person name="Gomez Garrido J."/>
        </authorList>
    </citation>
    <scope>NUCLEOTIDE SEQUENCE</scope>
    <source>
        <strain evidence="1">A484AB</strain>
    </source>
</reference>